<dbReference type="NCBIfam" id="TIGR03181">
    <property type="entry name" value="PDH_E1_alph_x"/>
    <property type="match status" value="1"/>
</dbReference>
<dbReference type="GO" id="GO:0004739">
    <property type="term" value="F:pyruvate dehydrogenase (acetyl-transferring) activity"/>
    <property type="evidence" value="ECO:0007669"/>
    <property type="project" value="UniProtKB-UniRule"/>
</dbReference>
<dbReference type="EMBL" id="JACHWZ010000010">
    <property type="protein sequence ID" value="MBB3061566.1"/>
    <property type="molecule type" value="Genomic_DNA"/>
</dbReference>
<dbReference type="InterPro" id="IPR029061">
    <property type="entry name" value="THDP-binding"/>
</dbReference>
<dbReference type="PANTHER" id="PTHR43380">
    <property type="entry name" value="2-OXOISOVALERATE DEHYDROGENASE SUBUNIT ALPHA, MITOCHONDRIAL"/>
    <property type="match status" value="1"/>
</dbReference>
<keyword evidence="3 4" id="KW-0786">Thiamine pyrophosphate</keyword>
<dbReference type="InterPro" id="IPR001017">
    <property type="entry name" value="DH_E1"/>
</dbReference>
<organism evidence="6 7">
    <name type="scientific">Microbulbifer rhizosphaerae</name>
    <dbReference type="NCBI Taxonomy" id="1562603"/>
    <lineage>
        <taxon>Bacteria</taxon>
        <taxon>Pseudomonadati</taxon>
        <taxon>Pseudomonadota</taxon>
        <taxon>Gammaproteobacteria</taxon>
        <taxon>Cellvibrionales</taxon>
        <taxon>Microbulbiferaceae</taxon>
        <taxon>Microbulbifer</taxon>
    </lineage>
</organism>
<evidence type="ECO:0000256" key="4">
    <source>
        <dbReference type="RuleBase" id="RU366007"/>
    </source>
</evidence>
<evidence type="ECO:0000256" key="3">
    <source>
        <dbReference type="ARBA" id="ARBA00023052"/>
    </source>
</evidence>
<comment type="cofactor">
    <cofactor evidence="1 4">
        <name>thiamine diphosphate</name>
        <dbReference type="ChEBI" id="CHEBI:58937"/>
    </cofactor>
</comment>
<protein>
    <recommendedName>
        <fullName evidence="4">Pyruvate dehydrogenase E1 component subunit alpha</fullName>
        <ecNumber evidence="4">1.2.4.1</ecNumber>
    </recommendedName>
</protein>
<dbReference type="InterPro" id="IPR050771">
    <property type="entry name" value="Alpha-ketoacid_DH_E1_comp"/>
</dbReference>
<dbReference type="EC" id="1.2.4.1" evidence="4"/>
<comment type="function">
    <text evidence="4">The pyruvate dehydrogenase complex catalyzes the overall conversion of pyruvate to acetyl-CoA and CO(2). It contains multiple copies of three enzymatic components: pyruvate dehydrogenase (E1), dihydrolipoamide acetyltransferase (E2) and lipoamide dehydrogenase (E3).</text>
</comment>
<gene>
    <name evidence="6" type="ORF">FHS09_002404</name>
</gene>
<evidence type="ECO:0000313" key="6">
    <source>
        <dbReference type="EMBL" id="MBB3061566.1"/>
    </source>
</evidence>
<dbReference type="InterPro" id="IPR017596">
    <property type="entry name" value="PdhA/BkdA"/>
</dbReference>
<keyword evidence="7" id="KW-1185">Reference proteome</keyword>
<keyword evidence="2 4" id="KW-0560">Oxidoreductase</keyword>
<comment type="subunit">
    <text evidence="4">Heterodimer of an alpha and a beta chain.</text>
</comment>
<comment type="catalytic activity">
    <reaction evidence="4">
        <text>N(6)-[(R)-lipoyl]-L-lysyl-[protein] + pyruvate + H(+) = N(6)-[(R)-S(8)-acetyldihydrolipoyl]-L-lysyl-[protein] + CO2</text>
        <dbReference type="Rhea" id="RHEA:19189"/>
        <dbReference type="Rhea" id="RHEA-COMP:10474"/>
        <dbReference type="Rhea" id="RHEA-COMP:10478"/>
        <dbReference type="ChEBI" id="CHEBI:15361"/>
        <dbReference type="ChEBI" id="CHEBI:15378"/>
        <dbReference type="ChEBI" id="CHEBI:16526"/>
        <dbReference type="ChEBI" id="CHEBI:83099"/>
        <dbReference type="ChEBI" id="CHEBI:83111"/>
        <dbReference type="EC" id="1.2.4.1"/>
    </reaction>
</comment>
<keyword evidence="4 6" id="KW-0670">Pyruvate</keyword>
<reference evidence="6 7" key="1">
    <citation type="submission" date="2020-08" db="EMBL/GenBank/DDBJ databases">
        <title>Genomic Encyclopedia of Type Strains, Phase III (KMG-III): the genomes of soil and plant-associated and newly described type strains.</title>
        <authorList>
            <person name="Whitman W."/>
        </authorList>
    </citation>
    <scope>NUCLEOTIDE SEQUENCE [LARGE SCALE GENOMIC DNA]</scope>
    <source>
        <strain evidence="6 7">CECT 8799</strain>
    </source>
</reference>
<dbReference type="PANTHER" id="PTHR43380:SF1">
    <property type="entry name" value="2-OXOISOVALERATE DEHYDROGENASE SUBUNIT ALPHA, MITOCHONDRIAL"/>
    <property type="match status" value="1"/>
</dbReference>
<evidence type="ECO:0000313" key="7">
    <source>
        <dbReference type="Proteomes" id="UP000535937"/>
    </source>
</evidence>
<evidence type="ECO:0000256" key="2">
    <source>
        <dbReference type="ARBA" id="ARBA00023002"/>
    </source>
</evidence>
<proteinExistence type="predicted"/>
<dbReference type="Proteomes" id="UP000535937">
    <property type="component" value="Unassembled WGS sequence"/>
</dbReference>
<dbReference type="SUPFAM" id="SSF52518">
    <property type="entry name" value="Thiamin diphosphate-binding fold (THDP-binding)"/>
    <property type="match status" value="1"/>
</dbReference>
<dbReference type="AlphaFoldDB" id="A0A7W4WDH5"/>
<feature type="domain" description="Dehydrogenase E1 component" evidence="5">
    <location>
        <begin position="43"/>
        <end position="331"/>
    </location>
</feature>
<dbReference type="CDD" id="cd02000">
    <property type="entry name" value="TPP_E1_PDC_ADC_BCADC"/>
    <property type="match status" value="1"/>
</dbReference>
<dbReference type="GO" id="GO:0009083">
    <property type="term" value="P:branched-chain amino acid catabolic process"/>
    <property type="evidence" value="ECO:0007669"/>
    <property type="project" value="TreeGrafter"/>
</dbReference>
<dbReference type="Pfam" id="PF00676">
    <property type="entry name" value="E1_dh"/>
    <property type="match status" value="1"/>
</dbReference>
<dbReference type="RefSeq" id="WP_183460103.1">
    <property type="nucleotide sequence ID" value="NZ_JACHWZ010000010.1"/>
</dbReference>
<sequence>MHKPRMHLLASFDIAHLQYLDEAGRATQELPDFATPDTLLAFYRQMSLARLVDDRAVKLQRTGQLGTYPSSLGQEAIGVGTGSALEKSDVYCPYYRESGALLERGVKIEEILAIWGGDERGQDFRHAREDLPLCVPIATQLLHAAGVAFALKYKREQLDEPPRVAVASAGDGATSKGDFHEALNLIGVWKLPAVFVINNNQWAISVPRSAQSASKTIAQKAIAAGIPGLQVDGNDVIAVRSAVADAIERARNGEGPTLIEATSYRLCDHTTADDASRYQPEEEVREAWKREPLIRLGRYLRNEGLWSDEQEGELQRELAEVMEKALRAYSERAKDKPTAMFDHLYARLPEAFLEQYDQLAGEQ</sequence>
<comment type="caution">
    <text evidence="6">The sequence shown here is derived from an EMBL/GenBank/DDBJ whole genome shotgun (WGS) entry which is preliminary data.</text>
</comment>
<evidence type="ECO:0000256" key="1">
    <source>
        <dbReference type="ARBA" id="ARBA00001964"/>
    </source>
</evidence>
<accession>A0A7W4WDH5</accession>
<dbReference type="Gene3D" id="3.40.50.970">
    <property type="match status" value="1"/>
</dbReference>
<evidence type="ECO:0000259" key="5">
    <source>
        <dbReference type="Pfam" id="PF00676"/>
    </source>
</evidence>
<name>A0A7W4WDH5_9GAMM</name>